<keyword evidence="2" id="KW-1185">Reference proteome</keyword>
<organism evidence="1 2">
    <name type="scientific">Gossypium stocksii</name>
    <dbReference type="NCBI Taxonomy" id="47602"/>
    <lineage>
        <taxon>Eukaryota</taxon>
        <taxon>Viridiplantae</taxon>
        <taxon>Streptophyta</taxon>
        <taxon>Embryophyta</taxon>
        <taxon>Tracheophyta</taxon>
        <taxon>Spermatophyta</taxon>
        <taxon>Magnoliopsida</taxon>
        <taxon>eudicotyledons</taxon>
        <taxon>Gunneridae</taxon>
        <taxon>Pentapetalae</taxon>
        <taxon>rosids</taxon>
        <taxon>malvids</taxon>
        <taxon>Malvales</taxon>
        <taxon>Malvaceae</taxon>
        <taxon>Malvoideae</taxon>
        <taxon>Gossypium</taxon>
    </lineage>
</organism>
<dbReference type="Proteomes" id="UP000828251">
    <property type="component" value="Unassembled WGS sequence"/>
</dbReference>
<protein>
    <submittedName>
        <fullName evidence="1">Uncharacterized protein</fullName>
    </submittedName>
</protein>
<dbReference type="AlphaFoldDB" id="A0A9D3WH96"/>
<evidence type="ECO:0000313" key="1">
    <source>
        <dbReference type="EMBL" id="KAH1129085.1"/>
    </source>
</evidence>
<accession>A0A9D3WH96</accession>
<dbReference type="EMBL" id="JAIQCV010000001">
    <property type="protein sequence ID" value="KAH1129085.1"/>
    <property type="molecule type" value="Genomic_DNA"/>
</dbReference>
<name>A0A9D3WH96_9ROSI</name>
<gene>
    <name evidence="1" type="ORF">J1N35_000463</name>
</gene>
<sequence length="77" mass="8948">MGKDLNLHIQELYKREWRALIKQVSRKVSFAVDNLANLMKGSSIITRIFHVVPPSIDDQMRSDRCFRLSDFDPTVSL</sequence>
<evidence type="ECO:0000313" key="2">
    <source>
        <dbReference type="Proteomes" id="UP000828251"/>
    </source>
</evidence>
<reference evidence="1 2" key="1">
    <citation type="journal article" date="2021" name="Plant Biotechnol. J.">
        <title>Multi-omics assisted identification of the key and species-specific regulatory components of drought-tolerant mechanisms in Gossypium stocksii.</title>
        <authorList>
            <person name="Yu D."/>
            <person name="Ke L."/>
            <person name="Zhang D."/>
            <person name="Wu Y."/>
            <person name="Sun Y."/>
            <person name="Mei J."/>
            <person name="Sun J."/>
            <person name="Sun Y."/>
        </authorList>
    </citation>
    <scope>NUCLEOTIDE SEQUENCE [LARGE SCALE GENOMIC DNA]</scope>
    <source>
        <strain evidence="2">cv. E1</strain>
        <tissue evidence="1">Leaf</tissue>
    </source>
</reference>
<proteinExistence type="predicted"/>
<comment type="caution">
    <text evidence="1">The sequence shown here is derived from an EMBL/GenBank/DDBJ whole genome shotgun (WGS) entry which is preliminary data.</text>
</comment>